<dbReference type="SUPFAM" id="SSF52972">
    <property type="entry name" value="ITPase-like"/>
    <property type="match status" value="1"/>
</dbReference>
<comment type="caution">
    <text evidence="5">The sequence shown here is derived from an EMBL/GenBank/DDBJ whole genome shotgun (WGS) entry which is preliminary data.</text>
</comment>
<keyword evidence="4" id="KW-0963">Cytoplasm</keyword>
<comment type="function">
    <text evidence="4">Nucleoside triphosphate pyrophosphatase. May have a dual role in cell division arrest and in preventing the incorporation of modified nucleotides into cellular nucleic acids.</text>
</comment>
<evidence type="ECO:0000256" key="1">
    <source>
        <dbReference type="ARBA" id="ARBA00001968"/>
    </source>
</evidence>
<comment type="similarity">
    <text evidence="4">Belongs to the Maf family.</text>
</comment>
<dbReference type="Proteomes" id="UP000777935">
    <property type="component" value="Unassembled WGS sequence"/>
</dbReference>
<comment type="caution">
    <text evidence="4">Lacks conserved residue(s) required for the propagation of feature annotation.</text>
</comment>
<protein>
    <recommendedName>
        <fullName evidence="4">Nucleoside triphosphate pyrophosphatase</fullName>
        <ecNumber evidence="4">3.6.1.9</ecNumber>
    </recommendedName>
    <alternativeName>
        <fullName evidence="4">Nucleotide pyrophosphatase</fullName>
        <shortName evidence="4">Nucleotide PPase</shortName>
    </alternativeName>
</protein>
<dbReference type="PANTHER" id="PTHR43213">
    <property type="entry name" value="BIFUNCTIONAL DTTP/UTP PYROPHOSPHATASE/METHYLTRANSFERASE PROTEIN-RELATED"/>
    <property type="match status" value="1"/>
</dbReference>
<name>A0ABX2IL40_9RHOB</name>
<comment type="subcellular location">
    <subcellularLocation>
        <location evidence="4">Cytoplasm</location>
    </subcellularLocation>
</comment>
<dbReference type="RefSeq" id="WP_174134711.1">
    <property type="nucleotide sequence ID" value="NZ_JABUFE010000001.1"/>
</dbReference>
<dbReference type="HAMAP" id="MF_00528">
    <property type="entry name" value="Maf"/>
    <property type="match status" value="1"/>
</dbReference>
<feature type="active site" description="Proton acceptor" evidence="4">
    <location>
        <position position="76"/>
    </location>
</feature>
<keyword evidence="6" id="KW-1185">Reference proteome</keyword>
<comment type="catalytic activity">
    <reaction evidence="4">
        <text>a 2'-deoxyribonucleoside 5'-triphosphate + H2O = a 2'-deoxyribonucleoside 5'-phosphate + diphosphate + H(+)</text>
        <dbReference type="Rhea" id="RHEA:44644"/>
        <dbReference type="ChEBI" id="CHEBI:15377"/>
        <dbReference type="ChEBI" id="CHEBI:15378"/>
        <dbReference type="ChEBI" id="CHEBI:33019"/>
        <dbReference type="ChEBI" id="CHEBI:61560"/>
        <dbReference type="ChEBI" id="CHEBI:65317"/>
        <dbReference type="EC" id="3.6.1.9"/>
    </reaction>
</comment>
<comment type="catalytic activity">
    <reaction evidence="4">
        <text>a ribonucleoside 5'-triphosphate + H2O = a ribonucleoside 5'-phosphate + diphosphate + H(+)</text>
        <dbReference type="Rhea" id="RHEA:23996"/>
        <dbReference type="ChEBI" id="CHEBI:15377"/>
        <dbReference type="ChEBI" id="CHEBI:15378"/>
        <dbReference type="ChEBI" id="CHEBI:33019"/>
        <dbReference type="ChEBI" id="CHEBI:58043"/>
        <dbReference type="ChEBI" id="CHEBI:61557"/>
        <dbReference type="EC" id="3.6.1.9"/>
    </reaction>
</comment>
<dbReference type="EMBL" id="JABUFE010000001">
    <property type="protein sequence ID" value="NSX53582.1"/>
    <property type="molecule type" value="Genomic_DNA"/>
</dbReference>
<dbReference type="PIRSF" id="PIRSF006305">
    <property type="entry name" value="Maf"/>
    <property type="match status" value="1"/>
</dbReference>
<dbReference type="PANTHER" id="PTHR43213:SF5">
    <property type="entry name" value="BIFUNCTIONAL DTTP_UTP PYROPHOSPHATASE_METHYLTRANSFERASE PROTEIN-RELATED"/>
    <property type="match status" value="1"/>
</dbReference>
<dbReference type="CDD" id="cd00555">
    <property type="entry name" value="Maf"/>
    <property type="match status" value="1"/>
</dbReference>
<reference evidence="5 6" key="1">
    <citation type="submission" date="2020-06" db="EMBL/GenBank/DDBJ databases">
        <title>Sulfitobacter algicola sp. nov., isolated from green algae.</title>
        <authorList>
            <person name="Wang C."/>
        </authorList>
    </citation>
    <scope>NUCLEOTIDE SEQUENCE [LARGE SCALE GENOMIC DNA]</scope>
    <source>
        <strain evidence="5 6">1151</strain>
    </source>
</reference>
<organism evidence="5 6">
    <name type="scientific">Parasulfitobacter algicola</name>
    <dbReference type="NCBI Taxonomy" id="2614809"/>
    <lineage>
        <taxon>Bacteria</taxon>
        <taxon>Pseudomonadati</taxon>
        <taxon>Pseudomonadota</taxon>
        <taxon>Alphaproteobacteria</taxon>
        <taxon>Rhodobacterales</taxon>
        <taxon>Roseobacteraceae</taxon>
        <taxon>Parasulfitobacter</taxon>
    </lineage>
</organism>
<proteinExistence type="inferred from homology"/>
<evidence type="ECO:0000313" key="6">
    <source>
        <dbReference type="Proteomes" id="UP000777935"/>
    </source>
</evidence>
<dbReference type="EC" id="3.6.1.9" evidence="4"/>
<accession>A0ABX2IL40</accession>
<gene>
    <name evidence="5" type="primary">maf</name>
    <name evidence="5" type="ORF">HRQ87_02095</name>
</gene>
<evidence type="ECO:0000256" key="2">
    <source>
        <dbReference type="ARBA" id="ARBA00022801"/>
    </source>
</evidence>
<dbReference type="NCBIfam" id="TIGR00172">
    <property type="entry name" value="maf"/>
    <property type="match status" value="1"/>
</dbReference>
<dbReference type="Pfam" id="PF02545">
    <property type="entry name" value="Maf"/>
    <property type="match status" value="1"/>
</dbReference>
<dbReference type="Gene3D" id="3.90.950.10">
    <property type="match status" value="1"/>
</dbReference>
<keyword evidence="3 4" id="KW-0546">Nucleotide metabolism</keyword>
<sequence>MTKQVVLASGSTIRQTLLRNAGLPFTVVRPTVDEEMIKASLLAEGATCHDIADALAEMKARRVSEKQANAYVLGCDQVLEFDGQLYSKAKDKQNLISQLTQLQGKAHTLYSAAVIYDGSQPVWRYVGKTKLQMRVLSKEFLVDYVDRNWSLVSESVGGYKIEDEGIRLFSRIEGDYFNILGLPLTQILTFFITNKVLAS</sequence>
<dbReference type="InterPro" id="IPR003697">
    <property type="entry name" value="Maf-like"/>
</dbReference>
<dbReference type="InterPro" id="IPR029001">
    <property type="entry name" value="ITPase-like_fam"/>
</dbReference>
<evidence type="ECO:0000256" key="4">
    <source>
        <dbReference type="HAMAP-Rule" id="MF_00528"/>
    </source>
</evidence>
<comment type="cofactor">
    <cofactor evidence="1 4">
        <name>a divalent metal cation</name>
        <dbReference type="ChEBI" id="CHEBI:60240"/>
    </cofactor>
</comment>
<keyword evidence="2 4" id="KW-0378">Hydrolase</keyword>
<evidence type="ECO:0000313" key="5">
    <source>
        <dbReference type="EMBL" id="NSX53582.1"/>
    </source>
</evidence>
<evidence type="ECO:0000256" key="3">
    <source>
        <dbReference type="ARBA" id="ARBA00023080"/>
    </source>
</evidence>